<evidence type="ECO:0000256" key="1">
    <source>
        <dbReference type="SAM" id="MobiDB-lite"/>
    </source>
</evidence>
<comment type="caution">
    <text evidence="2">The sequence shown here is derived from an EMBL/GenBank/DDBJ whole genome shotgun (WGS) entry which is preliminary data.</text>
</comment>
<gene>
    <name evidence="2" type="ORF">PDIGIT_LOCUS12680</name>
</gene>
<dbReference type="Proteomes" id="UP001152607">
    <property type="component" value="Unassembled WGS sequence"/>
</dbReference>
<organism evidence="2 3">
    <name type="scientific">Periconia digitata</name>
    <dbReference type="NCBI Taxonomy" id="1303443"/>
    <lineage>
        <taxon>Eukaryota</taxon>
        <taxon>Fungi</taxon>
        <taxon>Dikarya</taxon>
        <taxon>Ascomycota</taxon>
        <taxon>Pezizomycotina</taxon>
        <taxon>Dothideomycetes</taxon>
        <taxon>Pleosporomycetidae</taxon>
        <taxon>Pleosporales</taxon>
        <taxon>Massarineae</taxon>
        <taxon>Periconiaceae</taxon>
        <taxon>Periconia</taxon>
    </lineage>
</organism>
<evidence type="ECO:0000313" key="2">
    <source>
        <dbReference type="EMBL" id="CAI6339520.1"/>
    </source>
</evidence>
<evidence type="ECO:0000313" key="3">
    <source>
        <dbReference type="Proteomes" id="UP001152607"/>
    </source>
</evidence>
<dbReference type="AlphaFoldDB" id="A0A9W4UP35"/>
<proteinExistence type="predicted"/>
<dbReference type="EMBL" id="CAOQHR010000009">
    <property type="protein sequence ID" value="CAI6339520.1"/>
    <property type="molecule type" value="Genomic_DNA"/>
</dbReference>
<name>A0A9W4UP35_9PLEO</name>
<sequence>MYPKTFQIAHTPRPGTDGTGRTGASFISGWKRGGEGFLSIVIQRPETDRGVLQ</sequence>
<reference evidence="2" key="1">
    <citation type="submission" date="2023-01" db="EMBL/GenBank/DDBJ databases">
        <authorList>
            <person name="Van Ghelder C."/>
            <person name="Rancurel C."/>
        </authorList>
    </citation>
    <scope>NUCLEOTIDE SEQUENCE</scope>
    <source>
        <strain evidence="2">CNCM I-4278</strain>
    </source>
</reference>
<protein>
    <submittedName>
        <fullName evidence="2">Uncharacterized protein</fullName>
    </submittedName>
</protein>
<feature type="region of interest" description="Disordered" evidence="1">
    <location>
        <begin position="1"/>
        <end position="22"/>
    </location>
</feature>
<keyword evidence="3" id="KW-1185">Reference proteome</keyword>
<accession>A0A9W4UP35</accession>